<name>A0AA88HCF8_ARTSF</name>
<dbReference type="InterPro" id="IPR036770">
    <property type="entry name" value="Ankyrin_rpt-contain_sf"/>
</dbReference>
<accession>A0AA88HCF8</accession>
<dbReference type="Proteomes" id="UP001187531">
    <property type="component" value="Unassembled WGS sequence"/>
</dbReference>
<evidence type="ECO:0000256" key="7">
    <source>
        <dbReference type="ARBA" id="ARBA00030621"/>
    </source>
</evidence>
<comment type="caution">
    <text evidence="9">The sequence shown here is derived from an EMBL/GenBank/DDBJ whole genome shotgun (WGS) entry which is preliminary data.</text>
</comment>
<evidence type="ECO:0000256" key="3">
    <source>
        <dbReference type="ARBA" id="ARBA00022553"/>
    </source>
</evidence>
<evidence type="ECO:0000256" key="5">
    <source>
        <dbReference type="ARBA" id="ARBA00023043"/>
    </source>
</evidence>
<sequence>MKRLKKLIKQERYKKVLKLLTESDENVYVSRSNKVNIFHYSCKKGKLDLVSILLKHGHSKLLNIPDKLGNVPLHYAFKYGLSEKNEKDIEKINNDLVLPLLKASPQSLDVRNKYGTSVRQLLALFDEKLKKQEILRKKAEVKGAKTHLNEEANDSYRDWNRRIEEEAEAEYDQHWGKFEKDEDYEFSNVFECYDAWADRILREKRQRTYREVPEVKPKWTKEDQQQFIRKEEKKKILKLEETLEKKRERLYRKLEKGDVKYLLEIETVELGNLIISEINGEEKLKIFKELRRFWHPDKFIQKFGSSLNVEDKIKIDRKVTELSQRINTYIL</sequence>
<dbReference type="PANTHER" id="PTHR15263:SF1">
    <property type="entry name" value="NF-KAPPA-B INHIBITOR-LIKE PROTEIN 1"/>
    <property type="match status" value="1"/>
</dbReference>
<reference evidence="9" key="1">
    <citation type="submission" date="2023-07" db="EMBL/GenBank/DDBJ databases">
        <title>Chromosome-level genome assembly of Artemia franciscana.</title>
        <authorList>
            <person name="Jo E."/>
        </authorList>
    </citation>
    <scope>NUCLEOTIDE SEQUENCE</scope>
    <source>
        <tissue evidence="9">Whole body</tissue>
    </source>
</reference>
<dbReference type="InterPro" id="IPR002110">
    <property type="entry name" value="Ankyrin_rpt"/>
</dbReference>
<comment type="subcellular location">
    <subcellularLocation>
        <location evidence="1">Nucleus</location>
    </subcellularLocation>
</comment>
<proteinExistence type="predicted"/>
<dbReference type="Gene3D" id="1.25.40.20">
    <property type="entry name" value="Ankyrin repeat-containing domain"/>
    <property type="match status" value="1"/>
</dbReference>
<evidence type="ECO:0000256" key="8">
    <source>
        <dbReference type="ARBA" id="ARBA00030802"/>
    </source>
</evidence>
<keyword evidence="5" id="KW-0040">ANK repeat</keyword>
<keyword evidence="6" id="KW-0539">Nucleus</keyword>
<organism evidence="9 10">
    <name type="scientific">Artemia franciscana</name>
    <name type="common">Brine shrimp</name>
    <name type="synonym">Artemia sanfranciscana</name>
    <dbReference type="NCBI Taxonomy" id="6661"/>
    <lineage>
        <taxon>Eukaryota</taxon>
        <taxon>Metazoa</taxon>
        <taxon>Ecdysozoa</taxon>
        <taxon>Arthropoda</taxon>
        <taxon>Crustacea</taxon>
        <taxon>Branchiopoda</taxon>
        <taxon>Anostraca</taxon>
        <taxon>Artemiidae</taxon>
        <taxon>Artemia</taxon>
    </lineage>
</organism>
<gene>
    <name evidence="9" type="ORF">QYM36_018407</name>
</gene>
<keyword evidence="4" id="KW-0677">Repeat</keyword>
<evidence type="ECO:0000256" key="2">
    <source>
        <dbReference type="ARBA" id="ARBA00014259"/>
    </source>
</evidence>
<evidence type="ECO:0000256" key="1">
    <source>
        <dbReference type="ARBA" id="ARBA00004123"/>
    </source>
</evidence>
<dbReference type="EMBL" id="JAVRJZ010000124">
    <property type="protein sequence ID" value="KAK2703006.1"/>
    <property type="molecule type" value="Genomic_DNA"/>
</dbReference>
<dbReference type="GO" id="GO:0043124">
    <property type="term" value="P:negative regulation of canonical NF-kappaB signal transduction"/>
    <property type="evidence" value="ECO:0007669"/>
    <property type="project" value="InterPro"/>
</dbReference>
<dbReference type="Pfam" id="PF12796">
    <property type="entry name" value="Ank_2"/>
    <property type="match status" value="1"/>
</dbReference>
<dbReference type="PANTHER" id="PTHR15263">
    <property type="entry name" value="I-KAPPA-B-LIKE PROTEIN IKBL"/>
    <property type="match status" value="1"/>
</dbReference>
<evidence type="ECO:0000256" key="4">
    <source>
        <dbReference type="ARBA" id="ARBA00022737"/>
    </source>
</evidence>
<dbReference type="GO" id="GO:0005634">
    <property type="term" value="C:nucleus"/>
    <property type="evidence" value="ECO:0007669"/>
    <property type="project" value="UniProtKB-SubCell"/>
</dbReference>
<keyword evidence="10" id="KW-1185">Reference proteome</keyword>
<dbReference type="AlphaFoldDB" id="A0AA88HCF8"/>
<evidence type="ECO:0000313" key="9">
    <source>
        <dbReference type="EMBL" id="KAK2703006.1"/>
    </source>
</evidence>
<dbReference type="InterPro" id="IPR038753">
    <property type="entry name" value="NFKBIL1"/>
</dbReference>
<dbReference type="SUPFAM" id="SSF48403">
    <property type="entry name" value="Ankyrin repeat"/>
    <property type="match status" value="1"/>
</dbReference>
<keyword evidence="3" id="KW-0597">Phosphoprotein</keyword>
<evidence type="ECO:0000313" key="10">
    <source>
        <dbReference type="Proteomes" id="UP001187531"/>
    </source>
</evidence>
<protein>
    <recommendedName>
        <fullName evidence="2">NF-kappa-B inhibitor-like protein 1</fullName>
    </recommendedName>
    <alternativeName>
        <fullName evidence="7">Inhibitor of kappa B-like protein</fullName>
    </alternativeName>
    <alternativeName>
        <fullName evidence="8">Nuclear factor of kappa light polypeptide gene enhancer in B-cells inhibitor-like 1</fullName>
    </alternativeName>
</protein>
<evidence type="ECO:0000256" key="6">
    <source>
        <dbReference type="ARBA" id="ARBA00023242"/>
    </source>
</evidence>